<protein>
    <recommendedName>
        <fullName evidence="1">Reverse transcriptase domain-containing protein</fullName>
    </recommendedName>
</protein>
<proteinExistence type="predicted"/>
<evidence type="ECO:0000313" key="3">
    <source>
        <dbReference type="Proteomes" id="UP001497623"/>
    </source>
</evidence>
<dbReference type="SUPFAM" id="SSF56672">
    <property type="entry name" value="DNA/RNA polymerases"/>
    <property type="match status" value="1"/>
</dbReference>
<dbReference type="CDD" id="cd01650">
    <property type="entry name" value="RT_nLTR_like"/>
    <property type="match status" value="1"/>
</dbReference>
<feature type="domain" description="Reverse transcriptase" evidence="1">
    <location>
        <begin position="125"/>
        <end position="321"/>
    </location>
</feature>
<accession>A0AAV2STZ4</accession>
<dbReference type="PROSITE" id="PS50878">
    <property type="entry name" value="RT_POL"/>
    <property type="match status" value="1"/>
</dbReference>
<dbReference type="PANTHER" id="PTHR33332">
    <property type="entry name" value="REVERSE TRANSCRIPTASE DOMAIN-CONTAINING PROTEIN"/>
    <property type="match status" value="1"/>
</dbReference>
<dbReference type="AlphaFoldDB" id="A0AAV2STZ4"/>
<feature type="non-terminal residue" evidence="2">
    <location>
        <position position="321"/>
    </location>
</feature>
<evidence type="ECO:0000313" key="2">
    <source>
        <dbReference type="EMBL" id="CAL4237484.1"/>
    </source>
</evidence>
<comment type="caution">
    <text evidence="2">The sequence shown here is derived from an EMBL/GenBank/DDBJ whole genome shotgun (WGS) entry which is preliminary data.</text>
</comment>
<gene>
    <name evidence="2" type="ORF">MNOR_LOCUS40349</name>
</gene>
<dbReference type="Pfam" id="PF00078">
    <property type="entry name" value="RVT_1"/>
    <property type="match status" value="1"/>
</dbReference>
<dbReference type="InterPro" id="IPR000477">
    <property type="entry name" value="RT_dom"/>
</dbReference>
<reference evidence="2 3" key="1">
    <citation type="submission" date="2024-05" db="EMBL/GenBank/DDBJ databases">
        <authorList>
            <person name="Wallberg A."/>
        </authorList>
    </citation>
    <scope>NUCLEOTIDE SEQUENCE [LARGE SCALE GENOMIC DNA]</scope>
</reference>
<dbReference type="EMBL" id="CAXKWB010121583">
    <property type="protein sequence ID" value="CAL4237484.1"/>
    <property type="molecule type" value="Genomic_DNA"/>
</dbReference>
<sequence length="321" mass="36445">MASKIKRDEKRAFERKLAKEIGLNQISALINENGELVHDEKDMCNVCNRYFHSAFNQPIDGEELPEMDCICNIDIGNIEVTPEMVKEKLERLNKYKSCGPDNIHPHMLKETASSVCFPLSMIFEESLQTGETLDDWRKANVTPIFKKGDRNDPANYRPVSLTSQVCKVLKTVVRDNILHHLKENDLLSDKQHGFREGRSCLSNLLTTLEDWTSILDDGDCVDVAYLDFKKAFDLVSHKHILLKLQKYGINGQVGNWIKAFLENRKQRVVIRGQVSDELDVLSGVPQGSVLGPILFLIFINDLPNCTTCPVCLFADDSKIYC</sequence>
<dbReference type="GO" id="GO:0071897">
    <property type="term" value="P:DNA biosynthetic process"/>
    <property type="evidence" value="ECO:0007669"/>
    <property type="project" value="UniProtKB-ARBA"/>
</dbReference>
<organism evidence="2 3">
    <name type="scientific">Meganyctiphanes norvegica</name>
    <name type="common">Northern krill</name>
    <name type="synonym">Thysanopoda norvegica</name>
    <dbReference type="NCBI Taxonomy" id="48144"/>
    <lineage>
        <taxon>Eukaryota</taxon>
        <taxon>Metazoa</taxon>
        <taxon>Ecdysozoa</taxon>
        <taxon>Arthropoda</taxon>
        <taxon>Crustacea</taxon>
        <taxon>Multicrustacea</taxon>
        <taxon>Malacostraca</taxon>
        <taxon>Eumalacostraca</taxon>
        <taxon>Eucarida</taxon>
        <taxon>Euphausiacea</taxon>
        <taxon>Euphausiidae</taxon>
        <taxon>Meganyctiphanes</taxon>
    </lineage>
</organism>
<dbReference type="InterPro" id="IPR043502">
    <property type="entry name" value="DNA/RNA_pol_sf"/>
</dbReference>
<evidence type="ECO:0000259" key="1">
    <source>
        <dbReference type="PROSITE" id="PS50878"/>
    </source>
</evidence>
<name>A0AAV2STZ4_MEGNR</name>
<keyword evidence="3" id="KW-1185">Reference proteome</keyword>
<dbReference type="Proteomes" id="UP001497623">
    <property type="component" value="Unassembled WGS sequence"/>
</dbReference>